<sequence length="134" mass="15014">MIGILSIWLVCEVYDSTLPSQNYDIVKYFALSKAPLNNPPSKSEPILKIYFISIFLKDPKHYLPRKERLNRVEQIDGCLEPTIRGSSMPVTVTGRSAKFRRYPRPNDVSGANKKGGAASGGMSHLLLGWPLHDK</sequence>
<evidence type="ECO:0000313" key="1">
    <source>
        <dbReference type="EMBL" id="GIY59405.1"/>
    </source>
</evidence>
<organism evidence="1 2">
    <name type="scientific">Caerostris darwini</name>
    <dbReference type="NCBI Taxonomy" id="1538125"/>
    <lineage>
        <taxon>Eukaryota</taxon>
        <taxon>Metazoa</taxon>
        <taxon>Ecdysozoa</taxon>
        <taxon>Arthropoda</taxon>
        <taxon>Chelicerata</taxon>
        <taxon>Arachnida</taxon>
        <taxon>Araneae</taxon>
        <taxon>Araneomorphae</taxon>
        <taxon>Entelegynae</taxon>
        <taxon>Araneoidea</taxon>
        <taxon>Araneidae</taxon>
        <taxon>Caerostris</taxon>
    </lineage>
</organism>
<proteinExistence type="predicted"/>
<comment type="caution">
    <text evidence="1">The sequence shown here is derived from an EMBL/GenBank/DDBJ whole genome shotgun (WGS) entry which is preliminary data.</text>
</comment>
<accession>A0AAV4UNV8</accession>
<protein>
    <submittedName>
        <fullName evidence="1">Uncharacterized protein</fullName>
    </submittedName>
</protein>
<gene>
    <name evidence="1" type="ORF">CDAR_609341</name>
</gene>
<keyword evidence="2" id="KW-1185">Reference proteome</keyword>
<dbReference type="Proteomes" id="UP001054837">
    <property type="component" value="Unassembled WGS sequence"/>
</dbReference>
<reference evidence="1 2" key="1">
    <citation type="submission" date="2021-06" db="EMBL/GenBank/DDBJ databases">
        <title>Caerostris darwini draft genome.</title>
        <authorList>
            <person name="Kono N."/>
            <person name="Arakawa K."/>
        </authorList>
    </citation>
    <scope>NUCLEOTIDE SEQUENCE [LARGE SCALE GENOMIC DNA]</scope>
</reference>
<evidence type="ECO:0000313" key="2">
    <source>
        <dbReference type="Proteomes" id="UP001054837"/>
    </source>
</evidence>
<name>A0AAV4UNV8_9ARAC</name>
<dbReference type="AlphaFoldDB" id="A0AAV4UNV8"/>
<dbReference type="EMBL" id="BPLQ01011648">
    <property type="protein sequence ID" value="GIY59405.1"/>
    <property type="molecule type" value="Genomic_DNA"/>
</dbReference>